<dbReference type="SUPFAM" id="SSF52540">
    <property type="entry name" value="P-loop containing nucleoside triphosphate hydrolases"/>
    <property type="match status" value="1"/>
</dbReference>
<evidence type="ECO:0000256" key="6">
    <source>
        <dbReference type="RuleBase" id="RU003330"/>
    </source>
</evidence>
<dbReference type="PRINTS" id="PR00094">
    <property type="entry name" value="ADENYLTKNASE"/>
</dbReference>
<keyword evidence="9" id="KW-1185">Reference proteome</keyword>
<keyword evidence="5" id="KW-0963">Cytoplasm</keyword>
<dbReference type="GO" id="GO:0005524">
    <property type="term" value="F:ATP binding"/>
    <property type="evidence" value="ECO:0007669"/>
    <property type="project" value="UniProtKB-UniRule"/>
</dbReference>
<proteinExistence type="inferred from homology"/>
<feature type="binding site" evidence="5">
    <location>
        <begin position="10"/>
        <end position="15"/>
    </location>
    <ligand>
        <name>ATP</name>
        <dbReference type="ChEBI" id="CHEBI:30616"/>
    </ligand>
</feature>
<dbReference type="GO" id="GO:0004017">
    <property type="term" value="F:AMP kinase activity"/>
    <property type="evidence" value="ECO:0007669"/>
    <property type="project" value="UniProtKB-UniRule"/>
</dbReference>
<dbReference type="Pfam" id="PF00406">
    <property type="entry name" value="ADK"/>
    <property type="match status" value="1"/>
</dbReference>
<dbReference type="PANTHER" id="PTHR23359">
    <property type="entry name" value="NUCLEOTIDE KINASE"/>
    <property type="match status" value="1"/>
</dbReference>
<feature type="region of interest" description="NMP" evidence="5">
    <location>
        <begin position="30"/>
        <end position="59"/>
    </location>
</feature>
<keyword evidence="4 5" id="KW-0418">Kinase</keyword>
<comment type="subcellular location">
    <subcellularLocation>
        <location evidence="5 7">Cytoplasm</location>
    </subcellularLocation>
</comment>
<comment type="domain">
    <text evidence="5">Consists of three domains, a large central CORE domain and two small peripheral domains, NMPbind and LID, which undergo movements during catalysis. The LID domain closes over the site of phosphoryl transfer upon ATP binding. Assembling and dissambling the active center during each catalytic cycle provides an effective means to prevent ATP hydrolysis.</text>
</comment>
<comment type="function">
    <text evidence="5">Catalyzes the reversible transfer of the terminal phosphate group between ATP and AMP. Plays an important role in cellular energy homeostasis and in adenine nucleotide metabolism.</text>
</comment>
<comment type="subunit">
    <text evidence="5 7">Monomer.</text>
</comment>
<dbReference type="NCBIfam" id="NF001381">
    <property type="entry name" value="PRK00279.1-3"/>
    <property type="match status" value="1"/>
</dbReference>
<feature type="binding site" evidence="5">
    <location>
        <begin position="57"/>
        <end position="59"/>
    </location>
    <ligand>
        <name>AMP</name>
        <dbReference type="ChEBI" id="CHEBI:456215"/>
    </ligand>
</feature>
<dbReference type="InterPro" id="IPR027417">
    <property type="entry name" value="P-loop_NTPase"/>
</dbReference>
<dbReference type="InterPro" id="IPR000850">
    <property type="entry name" value="Adenylat/UMP-CMP_kin"/>
</dbReference>
<dbReference type="NCBIfam" id="NF011105">
    <property type="entry name" value="PRK14532.1"/>
    <property type="match status" value="1"/>
</dbReference>
<dbReference type="PROSITE" id="PS00113">
    <property type="entry name" value="ADENYLATE_KINASE"/>
    <property type="match status" value="1"/>
</dbReference>
<sequence length="192" mass="21681">MRIIIFGPPGAGKGTQASRLSEKYNIPHLSTGEIFRSAIKNKTPLGKEVKSILDAGELVPDDKVVALVDEELKKDQYENGYILDGFPRTLPQASAFDDILKRNEQTLDALIQLVVPQVELVNRILKRDENRTDDSPEKVKNRLNVYRNETQPVLNYYKKQNIVKEIDGVGSIDEIFNRIVNTLESETQSTVN</sequence>
<evidence type="ECO:0000256" key="1">
    <source>
        <dbReference type="ARBA" id="ARBA00022679"/>
    </source>
</evidence>
<accession>A0A5D3YIV7</accession>
<keyword evidence="5 7" id="KW-0067">ATP-binding</keyword>
<dbReference type="UniPathway" id="UPA00588">
    <property type="reaction ID" value="UER00649"/>
</dbReference>
<comment type="catalytic activity">
    <reaction evidence="5 7">
        <text>AMP + ATP = 2 ADP</text>
        <dbReference type="Rhea" id="RHEA:12973"/>
        <dbReference type="ChEBI" id="CHEBI:30616"/>
        <dbReference type="ChEBI" id="CHEBI:456215"/>
        <dbReference type="ChEBI" id="CHEBI:456216"/>
        <dbReference type="EC" id="2.7.4.3"/>
    </reaction>
</comment>
<evidence type="ECO:0000256" key="5">
    <source>
        <dbReference type="HAMAP-Rule" id="MF_00235"/>
    </source>
</evidence>
<evidence type="ECO:0000313" key="9">
    <source>
        <dbReference type="Proteomes" id="UP000324595"/>
    </source>
</evidence>
<evidence type="ECO:0000256" key="3">
    <source>
        <dbReference type="ARBA" id="ARBA00022741"/>
    </source>
</evidence>
<comment type="pathway">
    <text evidence="5">Purine metabolism; AMP biosynthesis via salvage pathway; AMP from ADP: step 1/1.</text>
</comment>
<name>A0A5D3YIV7_9BACT</name>
<dbReference type="OrthoDB" id="9805030at2"/>
<feature type="binding site" evidence="5">
    <location>
        <position position="31"/>
    </location>
    <ligand>
        <name>AMP</name>
        <dbReference type="ChEBI" id="CHEBI:456215"/>
    </ligand>
</feature>
<dbReference type="GO" id="GO:0044209">
    <property type="term" value="P:AMP salvage"/>
    <property type="evidence" value="ECO:0007669"/>
    <property type="project" value="UniProtKB-UniRule"/>
</dbReference>
<evidence type="ECO:0000256" key="4">
    <source>
        <dbReference type="ARBA" id="ARBA00022777"/>
    </source>
</evidence>
<dbReference type="Gene3D" id="3.40.50.300">
    <property type="entry name" value="P-loop containing nucleotide triphosphate hydrolases"/>
    <property type="match status" value="1"/>
</dbReference>
<feature type="binding site" evidence="5">
    <location>
        <begin position="85"/>
        <end position="88"/>
    </location>
    <ligand>
        <name>AMP</name>
        <dbReference type="ChEBI" id="CHEBI:456215"/>
    </ligand>
</feature>
<organism evidence="8 9">
    <name type="scientific">Fodinibius salinus</name>
    <dbReference type="NCBI Taxonomy" id="860790"/>
    <lineage>
        <taxon>Bacteria</taxon>
        <taxon>Pseudomonadati</taxon>
        <taxon>Balneolota</taxon>
        <taxon>Balneolia</taxon>
        <taxon>Balneolales</taxon>
        <taxon>Balneolaceae</taxon>
        <taxon>Fodinibius</taxon>
    </lineage>
</organism>
<feature type="binding site" evidence="5">
    <location>
        <position position="127"/>
    </location>
    <ligand>
        <name>ATP</name>
        <dbReference type="ChEBI" id="CHEBI:30616"/>
    </ligand>
</feature>
<dbReference type="AlphaFoldDB" id="A0A5D3YIV7"/>
<keyword evidence="2 5" id="KW-0545">Nucleotide biosynthesis</keyword>
<feature type="binding site" evidence="5">
    <location>
        <position position="36"/>
    </location>
    <ligand>
        <name>AMP</name>
        <dbReference type="ChEBI" id="CHEBI:456215"/>
    </ligand>
</feature>
<feature type="binding site" evidence="5">
    <location>
        <position position="131"/>
    </location>
    <ligand>
        <name>AMP</name>
        <dbReference type="ChEBI" id="CHEBI:456215"/>
    </ligand>
</feature>
<dbReference type="InterPro" id="IPR033690">
    <property type="entry name" value="Adenylat_kinase_CS"/>
</dbReference>
<feature type="binding site" evidence="5">
    <location>
        <position position="142"/>
    </location>
    <ligand>
        <name>AMP</name>
        <dbReference type="ChEBI" id="CHEBI:456215"/>
    </ligand>
</feature>
<keyword evidence="1 5" id="KW-0808">Transferase</keyword>
<dbReference type="NCBIfam" id="NF011101">
    <property type="entry name" value="PRK14528.1"/>
    <property type="match status" value="1"/>
</dbReference>
<feature type="binding site" evidence="5">
    <location>
        <position position="92"/>
    </location>
    <ligand>
        <name>AMP</name>
        <dbReference type="ChEBI" id="CHEBI:456215"/>
    </ligand>
</feature>
<dbReference type="GO" id="GO:0005737">
    <property type="term" value="C:cytoplasm"/>
    <property type="evidence" value="ECO:0007669"/>
    <property type="project" value="UniProtKB-SubCell"/>
</dbReference>
<dbReference type="NCBIfam" id="NF011104">
    <property type="entry name" value="PRK14531.1"/>
    <property type="match status" value="1"/>
</dbReference>
<dbReference type="CDD" id="cd01428">
    <property type="entry name" value="ADK"/>
    <property type="match status" value="1"/>
</dbReference>
<dbReference type="EC" id="2.7.4.3" evidence="5 7"/>
<dbReference type="HAMAP" id="MF_00235">
    <property type="entry name" value="Adenylate_kinase_Adk"/>
    <property type="match status" value="1"/>
</dbReference>
<comment type="caution">
    <text evidence="8">The sequence shown here is derived from an EMBL/GenBank/DDBJ whole genome shotgun (WGS) entry which is preliminary data.</text>
</comment>
<comment type="similarity">
    <text evidence="5 6">Belongs to the adenylate kinase family.</text>
</comment>
<keyword evidence="3 5" id="KW-0547">Nucleotide-binding</keyword>
<evidence type="ECO:0000256" key="2">
    <source>
        <dbReference type="ARBA" id="ARBA00022727"/>
    </source>
</evidence>
<protein>
    <recommendedName>
        <fullName evidence="5 7">Adenylate kinase</fullName>
        <shortName evidence="5">AK</shortName>
        <ecNumber evidence="5 7">2.7.4.3</ecNumber>
    </recommendedName>
    <alternativeName>
        <fullName evidence="5">ATP-AMP transphosphorylase</fullName>
    </alternativeName>
    <alternativeName>
        <fullName evidence="5">ATP:AMP phosphotransferase</fullName>
    </alternativeName>
    <alternativeName>
        <fullName evidence="5">Adenylate monophosphate kinase</fullName>
    </alternativeName>
</protein>
<gene>
    <name evidence="5" type="primary">adk</name>
    <name evidence="8" type="ORF">LX73_1423</name>
</gene>
<dbReference type="Proteomes" id="UP000324595">
    <property type="component" value="Unassembled WGS sequence"/>
</dbReference>
<reference evidence="8 9" key="1">
    <citation type="submission" date="2019-07" db="EMBL/GenBank/DDBJ databases">
        <title>Genomic Encyclopedia of Archaeal and Bacterial Type Strains, Phase II (KMG-II): from individual species to whole genera.</title>
        <authorList>
            <person name="Goeker M."/>
        </authorList>
    </citation>
    <scope>NUCLEOTIDE SEQUENCE [LARGE SCALE GENOMIC DNA]</scope>
    <source>
        <strain evidence="8 9">DSM 21935</strain>
    </source>
</reference>
<dbReference type="RefSeq" id="WP_148898771.1">
    <property type="nucleotide sequence ID" value="NZ_VNHY01000002.1"/>
</dbReference>
<comment type="caution">
    <text evidence="5">Lacks conserved residue(s) required for the propagation of feature annotation.</text>
</comment>
<dbReference type="EMBL" id="VNHY01000002">
    <property type="protein sequence ID" value="TYP93713.1"/>
    <property type="molecule type" value="Genomic_DNA"/>
</dbReference>
<dbReference type="NCBIfam" id="NF011100">
    <property type="entry name" value="PRK14527.1"/>
    <property type="match status" value="1"/>
</dbReference>
<evidence type="ECO:0000256" key="7">
    <source>
        <dbReference type="RuleBase" id="RU003331"/>
    </source>
</evidence>
<feature type="binding site" evidence="5">
    <location>
        <position position="170"/>
    </location>
    <ligand>
        <name>ATP</name>
        <dbReference type="ChEBI" id="CHEBI:30616"/>
    </ligand>
</feature>
<evidence type="ECO:0000313" key="8">
    <source>
        <dbReference type="EMBL" id="TYP93713.1"/>
    </source>
</evidence>